<name>A0ABM3UDG5_BALAC</name>
<dbReference type="Proteomes" id="UP001652580">
    <property type="component" value="Chromosome 11"/>
</dbReference>
<evidence type="ECO:0000313" key="2">
    <source>
        <dbReference type="Proteomes" id="UP001652580"/>
    </source>
</evidence>
<dbReference type="RefSeq" id="XP_057412372.1">
    <property type="nucleotide sequence ID" value="XM_057556389.1"/>
</dbReference>
<dbReference type="PANTHER" id="PTHR28348">
    <property type="entry name" value="UPF0193 PROTEIN EVG1"/>
    <property type="match status" value="1"/>
</dbReference>
<gene>
    <name evidence="3" type="primary">C11H22orf23</name>
</gene>
<sequence length="216" mass="23944">MASQERVETVTKGTAFWRCPKPATYAPETCELLRGGDTLPLQCSPTSSQRVLPSKQPASAIYLPPILAIRSHLRPASMCQANGAYSREQFKPQATRDLEKEKRRLQNIFATGKEPAERKRKPPPVRQENPAPELDRFEELVKEIQERKEFLADMEALGQGRQYRGIILTEISQVGEATGKWSKGLGGEEAMHPCECGGRDVSRNKGSAVAVSGVRL</sequence>
<organism evidence="2 3">
    <name type="scientific">Balaenoptera acutorostrata</name>
    <name type="common">Common minke whale</name>
    <name type="synonym">Balaena rostrata</name>
    <dbReference type="NCBI Taxonomy" id="9767"/>
    <lineage>
        <taxon>Eukaryota</taxon>
        <taxon>Metazoa</taxon>
        <taxon>Chordata</taxon>
        <taxon>Craniata</taxon>
        <taxon>Vertebrata</taxon>
        <taxon>Euteleostomi</taxon>
        <taxon>Mammalia</taxon>
        <taxon>Eutheria</taxon>
        <taxon>Laurasiatheria</taxon>
        <taxon>Artiodactyla</taxon>
        <taxon>Whippomorpha</taxon>
        <taxon>Cetacea</taxon>
        <taxon>Mysticeti</taxon>
        <taxon>Balaenopteridae</taxon>
        <taxon>Balaenoptera</taxon>
    </lineage>
</organism>
<dbReference type="InterPro" id="IPR007914">
    <property type="entry name" value="UPF0193"/>
</dbReference>
<evidence type="ECO:0000313" key="3">
    <source>
        <dbReference type="RefSeq" id="XP_057412372.1"/>
    </source>
</evidence>
<proteinExistence type="predicted"/>
<dbReference type="Pfam" id="PF05250">
    <property type="entry name" value="UPF0193"/>
    <property type="match status" value="1"/>
</dbReference>
<dbReference type="PANTHER" id="PTHR28348:SF1">
    <property type="entry name" value="UPF0193 PROTEIN EVG1"/>
    <property type="match status" value="1"/>
</dbReference>
<reference evidence="3" key="1">
    <citation type="submission" date="2025-08" db="UniProtKB">
        <authorList>
            <consortium name="RefSeq"/>
        </authorList>
    </citation>
    <scope>IDENTIFICATION</scope>
</reference>
<feature type="region of interest" description="Disordered" evidence="1">
    <location>
        <begin position="107"/>
        <end position="132"/>
    </location>
</feature>
<dbReference type="GeneID" id="103000026"/>
<accession>A0ABM3UDG5</accession>
<evidence type="ECO:0000256" key="1">
    <source>
        <dbReference type="SAM" id="MobiDB-lite"/>
    </source>
</evidence>
<protein>
    <submittedName>
        <fullName evidence="3">UPF0193 protein EVG1 isoform X3</fullName>
    </submittedName>
</protein>
<keyword evidence="2" id="KW-1185">Reference proteome</keyword>